<evidence type="ECO:0000313" key="2">
    <source>
        <dbReference type="EMBL" id="GFS60215.1"/>
    </source>
</evidence>
<comment type="caution">
    <text evidence="2">The sequence shown here is derived from an EMBL/GenBank/DDBJ whole genome shotgun (WGS) entry which is preliminary data.</text>
</comment>
<dbReference type="EMBL" id="BMAV01027560">
    <property type="protein sequence ID" value="GFS60215.1"/>
    <property type="molecule type" value="Genomic_DNA"/>
</dbReference>
<feature type="region of interest" description="Disordered" evidence="1">
    <location>
        <begin position="1"/>
        <end position="31"/>
    </location>
</feature>
<feature type="compositionally biased region" description="Basic residues" evidence="1">
    <location>
        <begin position="21"/>
        <end position="31"/>
    </location>
</feature>
<keyword evidence="3" id="KW-1185">Reference proteome</keyword>
<dbReference type="Proteomes" id="UP000886998">
    <property type="component" value="Unassembled WGS sequence"/>
</dbReference>
<feature type="non-terminal residue" evidence="2">
    <location>
        <position position="31"/>
    </location>
</feature>
<sequence length="31" mass="3443">GKYRASEEAAAAHEDHSQTSNRKRNRSGAEK</sequence>
<proteinExistence type="predicted"/>
<feature type="non-terminal residue" evidence="2">
    <location>
        <position position="1"/>
    </location>
</feature>
<evidence type="ECO:0000256" key="1">
    <source>
        <dbReference type="SAM" id="MobiDB-lite"/>
    </source>
</evidence>
<organism evidence="2 3">
    <name type="scientific">Trichonephila inaurata madagascariensis</name>
    <dbReference type="NCBI Taxonomy" id="2747483"/>
    <lineage>
        <taxon>Eukaryota</taxon>
        <taxon>Metazoa</taxon>
        <taxon>Ecdysozoa</taxon>
        <taxon>Arthropoda</taxon>
        <taxon>Chelicerata</taxon>
        <taxon>Arachnida</taxon>
        <taxon>Araneae</taxon>
        <taxon>Araneomorphae</taxon>
        <taxon>Entelegynae</taxon>
        <taxon>Araneoidea</taxon>
        <taxon>Nephilidae</taxon>
        <taxon>Trichonephila</taxon>
        <taxon>Trichonephila inaurata</taxon>
    </lineage>
</organism>
<gene>
    <name evidence="2" type="ORF">TNIN_143451</name>
</gene>
<protein>
    <submittedName>
        <fullName evidence="2">Uncharacterized protein</fullName>
    </submittedName>
</protein>
<reference evidence="2" key="1">
    <citation type="submission" date="2020-08" db="EMBL/GenBank/DDBJ databases">
        <title>Multicomponent nature underlies the extraordinary mechanical properties of spider dragline silk.</title>
        <authorList>
            <person name="Kono N."/>
            <person name="Nakamura H."/>
            <person name="Mori M."/>
            <person name="Yoshida Y."/>
            <person name="Ohtoshi R."/>
            <person name="Malay A.D."/>
            <person name="Moran D.A.P."/>
            <person name="Tomita M."/>
            <person name="Numata K."/>
            <person name="Arakawa K."/>
        </authorList>
    </citation>
    <scope>NUCLEOTIDE SEQUENCE</scope>
</reference>
<name>A0A8X6ITL8_9ARAC</name>
<dbReference type="AlphaFoldDB" id="A0A8X6ITL8"/>
<feature type="compositionally biased region" description="Basic and acidic residues" evidence="1">
    <location>
        <begin position="1"/>
        <end position="17"/>
    </location>
</feature>
<accession>A0A8X6ITL8</accession>
<evidence type="ECO:0000313" key="3">
    <source>
        <dbReference type="Proteomes" id="UP000886998"/>
    </source>
</evidence>